<dbReference type="PANTHER" id="PTHR12277">
    <property type="entry name" value="ALPHA/BETA HYDROLASE DOMAIN-CONTAINING PROTEIN"/>
    <property type="match status" value="1"/>
</dbReference>
<feature type="domain" description="Phospholipase/carboxylesterase/thioesterase" evidence="2">
    <location>
        <begin position="164"/>
        <end position="268"/>
    </location>
</feature>
<protein>
    <submittedName>
        <fullName evidence="3">Multifunctional-autoprocessing repeats-in-toxin</fullName>
        <ecNumber evidence="3">3.4.22.-</ecNumber>
    </submittedName>
</protein>
<evidence type="ECO:0000313" key="4">
    <source>
        <dbReference type="Proteomes" id="UP000186309"/>
    </source>
</evidence>
<evidence type="ECO:0000256" key="1">
    <source>
        <dbReference type="SAM" id="Phobius"/>
    </source>
</evidence>
<dbReference type="PANTHER" id="PTHR12277:SF81">
    <property type="entry name" value="PROTEIN ABHD13"/>
    <property type="match status" value="1"/>
</dbReference>
<dbReference type="KEGG" id="pbor:BSF38_05671"/>
<feature type="domain" description="Phospholipase/carboxylesterase/thioesterase" evidence="2">
    <location>
        <begin position="430"/>
        <end position="537"/>
    </location>
</feature>
<evidence type="ECO:0000313" key="3">
    <source>
        <dbReference type="EMBL" id="APW64081.1"/>
    </source>
</evidence>
<dbReference type="GO" id="GO:0016787">
    <property type="term" value="F:hydrolase activity"/>
    <property type="evidence" value="ECO:0007669"/>
    <property type="project" value="UniProtKB-KW"/>
</dbReference>
<keyword evidence="1" id="KW-0812">Transmembrane</keyword>
<dbReference type="Proteomes" id="UP000186309">
    <property type="component" value="Chromosome"/>
</dbReference>
<feature type="transmembrane region" description="Helical" evidence="1">
    <location>
        <begin position="24"/>
        <end position="46"/>
    </location>
</feature>
<accession>A0A1U7CYT8</accession>
<gene>
    <name evidence="3" type="primary">rtxA</name>
    <name evidence="3" type="ORF">BSF38_05671</name>
</gene>
<keyword evidence="1" id="KW-0472">Membrane</keyword>
<name>A0A1U7CYT8_9BACT</name>
<dbReference type="OrthoDB" id="9777090at2"/>
<dbReference type="AlphaFoldDB" id="A0A1U7CYT8"/>
<keyword evidence="4" id="KW-1185">Reference proteome</keyword>
<keyword evidence="1" id="KW-1133">Transmembrane helix</keyword>
<dbReference type="SUPFAM" id="SSF53474">
    <property type="entry name" value="alpha/beta-Hydrolases"/>
    <property type="match status" value="2"/>
</dbReference>
<organism evidence="3 4">
    <name type="scientific">Paludisphaera borealis</name>
    <dbReference type="NCBI Taxonomy" id="1387353"/>
    <lineage>
        <taxon>Bacteria</taxon>
        <taxon>Pseudomonadati</taxon>
        <taxon>Planctomycetota</taxon>
        <taxon>Planctomycetia</taxon>
        <taxon>Isosphaerales</taxon>
        <taxon>Isosphaeraceae</taxon>
        <taxon>Paludisphaera</taxon>
    </lineage>
</organism>
<dbReference type="InterPro" id="IPR029058">
    <property type="entry name" value="AB_hydrolase_fold"/>
</dbReference>
<dbReference type="STRING" id="1387353.BSF38_05671"/>
<dbReference type="Pfam" id="PF02230">
    <property type="entry name" value="Abhydrolase_2"/>
    <property type="match status" value="2"/>
</dbReference>
<dbReference type="InterPro" id="IPR003140">
    <property type="entry name" value="PLipase/COase/thioEstase"/>
</dbReference>
<reference evidence="4" key="1">
    <citation type="submission" date="2016-12" db="EMBL/GenBank/DDBJ databases">
        <title>Comparative genomics of four Isosphaeraceae planctomycetes: a common pool of plasmids and glycoside hydrolase genes.</title>
        <authorList>
            <person name="Ivanova A."/>
        </authorList>
    </citation>
    <scope>NUCLEOTIDE SEQUENCE [LARGE SCALE GENOMIC DNA]</scope>
    <source>
        <strain evidence="4">PX4</strain>
    </source>
</reference>
<dbReference type="EMBL" id="CP019082">
    <property type="protein sequence ID" value="APW64081.1"/>
    <property type="molecule type" value="Genomic_DNA"/>
</dbReference>
<proteinExistence type="predicted"/>
<keyword evidence="3" id="KW-0378">Hydrolase</keyword>
<dbReference type="Gene3D" id="3.40.50.1820">
    <property type="entry name" value="alpha/beta hydrolase"/>
    <property type="match status" value="2"/>
</dbReference>
<evidence type="ECO:0000259" key="2">
    <source>
        <dbReference type="Pfam" id="PF02230"/>
    </source>
</evidence>
<dbReference type="EC" id="3.4.22.-" evidence="3"/>
<sequence length="573" mass="61475">MTIKPPDSASLPPTSSLLHRIRRVVMRVSFFLLVLIAGYIAVLYTFQTSVIFPGAATQGRPESVARLGPGGELTRLTTSHGGEVVALYGPALQADGRAHPDPASRPALVYFYGNAMCLAYSAAEFDRFRRLGLNVLIPDYLGYGMSGGKPSEAGCRETAESCYQHLMSRGFRSDQIFAGGWSLGGAVAIDLASRQPVAGLFAFSTFTSVREMSRAVVPLPLPGVLFKHKFDSLSKISKLTCPVLLGHGRADSIVPFSMYERLAAATKAPLSKLIVDRADHNDFCDVGGQRIDEAIEALVANDERSPGVLDAFQANMIFPGAATQGRPEAVVRPGPGGELARLTTSHGDEVVALYGPALQADGRAHPDPASRPALVYFYGNAMCLAYSAAEFDRFRRLGLNVLIPDYLGYGMSGGKPSEAGCRETAESCYQHLMSRGFRSDQIFAGGWSLGGAVAIDLASRQPVAGLFAFSTFTSVREMSRAVVPLPLPGVLFKHKFDSLSKIPKLTCPVLLGHGRNDPLVPFSMFERLAAATKSPLTKLIVDRAEHNDFFDVGGRRIDEAIKKLVAAVGSADD</sequence>